<dbReference type="InterPro" id="IPR035979">
    <property type="entry name" value="RBD_domain_sf"/>
</dbReference>
<protein>
    <recommendedName>
        <fullName evidence="4">RRM domain-containing protein</fullName>
    </recommendedName>
</protein>
<proteinExistence type="predicted"/>
<sequence>MHASSVTFASDRATEYLKFFPLFLFLHPKPEHQRSFPLPDNLSLLRSISLSPTLDSLRQPVRSDFVHVAGRLHAEFDALNFRSFVYACVLVLLELEFSSYSLFCIMDPNGSGDENSESKIYIGNLDLRITEAALIKMFSPFGKIVTEDFLWHTRGRKRGEPRGFAFIQYSSKEEAKLAKEKMHGRLACGRPLVVRVSSEKYTVEAAENSSKGAGEATKTSPSGSSSGQTSRSSKIAAIKNKLKALEAEGFSAKKQKQTDTSLQ</sequence>
<dbReference type="SUPFAM" id="SSF54928">
    <property type="entry name" value="RNA-binding domain, RBD"/>
    <property type="match status" value="1"/>
</dbReference>
<dbReference type="InterPro" id="IPR012677">
    <property type="entry name" value="Nucleotide-bd_a/b_plait_sf"/>
</dbReference>
<evidence type="ECO:0000313" key="5">
    <source>
        <dbReference type="EMBL" id="CAB4271470.1"/>
    </source>
</evidence>
<dbReference type="Proteomes" id="UP000507222">
    <property type="component" value="Unassembled WGS sequence"/>
</dbReference>
<dbReference type="GO" id="GO:0003723">
    <property type="term" value="F:RNA binding"/>
    <property type="evidence" value="ECO:0007669"/>
    <property type="project" value="UniProtKB-UniRule"/>
</dbReference>
<dbReference type="SMART" id="SM00360">
    <property type="entry name" value="RRM"/>
    <property type="match status" value="1"/>
</dbReference>
<dbReference type="Gene3D" id="3.30.70.330">
    <property type="match status" value="1"/>
</dbReference>
<feature type="region of interest" description="Disordered" evidence="3">
    <location>
        <begin position="205"/>
        <end position="235"/>
    </location>
</feature>
<reference evidence="5 6" key="1">
    <citation type="submission" date="2020-05" db="EMBL/GenBank/DDBJ databases">
        <authorList>
            <person name="Campoy J."/>
            <person name="Schneeberger K."/>
            <person name="Spophaly S."/>
        </authorList>
    </citation>
    <scope>NUCLEOTIDE SEQUENCE [LARGE SCALE GENOMIC DNA]</scope>
    <source>
        <strain evidence="5">PruArmRojPasFocal</strain>
    </source>
</reference>
<accession>A0A6J5U4W7</accession>
<evidence type="ECO:0000259" key="4">
    <source>
        <dbReference type="PROSITE" id="PS50102"/>
    </source>
</evidence>
<evidence type="ECO:0000313" key="6">
    <source>
        <dbReference type="Proteomes" id="UP000507222"/>
    </source>
</evidence>
<feature type="domain" description="RRM" evidence="4">
    <location>
        <begin position="118"/>
        <end position="199"/>
    </location>
</feature>
<dbReference type="EMBL" id="CAEKDK010000002">
    <property type="protein sequence ID" value="CAB4271470.1"/>
    <property type="molecule type" value="Genomic_DNA"/>
</dbReference>
<name>A0A6J5U4W7_PRUAR</name>
<keyword evidence="1 2" id="KW-0694">RNA-binding</keyword>
<evidence type="ECO:0000256" key="3">
    <source>
        <dbReference type="SAM" id="MobiDB-lite"/>
    </source>
</evidence>
<dbReference type="InterPro" id="IPR000504">
    <property type="entry name" value="RRM_dom"/>
</dbReference>
<dbReference type="PANTHER" id="PTHR21245">
    <property type="entry name" value="HETEROGENEOUS NUCLEAR RIBONUCLEOPROTEIN"/>
    <property type="match status" value="1"/>
</dbReference>
<dbReference type="Pfam" id="PF00076">
    <property type="entry name" value="RRM_1"/>
    <property type="match status" value="1"/>
</dbReference>
<organism evidence="5 6">
    <name type="scientific">Prunus armeniaca</name>
    <name type="common">Apricot</name>
    <name type="synonym">Armeniaca vulgaris</name>
    <dbReference type="NCBI Taxonomy" id="36596"/>
    <lineage>
        <taxon>Eukaryota</taxon>
        <taxon>Viridiplantae</taxon>
        <taxon>Streptophyta</taxon>
        <taxon>Embryophyta</taxon>
        <taxon>Tracheophyta</taxon>
        <taxon>Spermatophyta</taxon>
        <taxon>Magnoliopsida</taxon>
        <taxon>eudicotyledons</taxon>
        <taxon>Gunneridae</taxon>
        <taxon>Pentapetalae</taxon>
        <taxon>rosids</taxon>
        <taxon>fabids</taxon>
        <taxon>Rosales</taxon>
        <taxon>Rosaceae</taxon>
        <taxon>Amygdaloideae</taxon>
        <taxon>Amygdaleae</taxon>
        <taxon>Prunus</taxon>
    </lineage>
</organism>
<dbReference type="PROSITE" id="PS50102">
    <property type="entry name" value="RRM"/>
    <property type="match status" value="1"/>
</dbReference>
<feature type="compositionally biased region" description="Low complexity" evidence="3">
    <location>
        <begin position="219"/>
        <end position="235"/>
    </location>
</feature>
<dbReference type="AlphaFoldDB" id="A0A6J5U4W7"/>
<gene>
    <name evidence="5" type="ORF">CURHAP_LOCUS17856</name>
</gene>
<evidence type="ECO:0000256" key="1">
    <source>
        <dbReference type="ARBA" id="ARBA00022884"/>
    </source>
</evidence>
<evidence type="ECO:0000256" key="2">
    <source>
        <dbReference type="PROSITE-ProRule" id="PRU00176"/>
    </source>
</evidence>